<gene>
    <name evidence="2" type="ORF">KP509_02G089300</name>
</gene>
<dbReference type="Proteomes" id="UP000825935">
    <property type="component" value="Chromosome 2"/>
</dbReference>
<feature type="compositionally biased region" description="Basic and acidic residues" evidence="1">
    <location>
        <begin position="167"/>
        <end position="177"/>
    </location>
</feature>
<feature type="region of interest" description="Disordered" evidence="1">
    <location>
        <begin position="1"/>
        <end position="111"/>
    </location>
</feature>
<comment type="caution">
    <text evidence="2">The sequence shown here is derived from an EMBL/GenBank/DDBJ whole genome shotgun (WGS) entry which is preliminary data.</text>
</comment>
<proteinExistence type="predicted"/>
<dbReference type="AlphaFoldDB" id="A0A8T2VG66"/>
<dbReference type="EMBL" id="CM035407">
    <property type="protein sequence ID" value="KAH7444712.1"/>
    <property type="molecule type" value="Genomic_DNA"/>
</dbReference>
<evidence type="ECO:0000256" key="1">
    <source>
        <dbReference type="SAM" id="MobiDB-lite"/>
    </source>
</evidence>
<sequence length="696" mass="76401">MVKLAQHIEWSTPIRSKLGEGLSSSERKKGGSTSANGTPRRTLADLFDSRATSPSSSSISPSRLSSTSSPSSKTVTRATVMMARTQSSLSSSGTRTPPVASSTSFSRKTSLGTSVSFSGLASSTSMQAHVTFDDKHSNSSHRQSHKPSIHQNSDSAGSVKRSSSARKIADSSRHEGTRLQSNHPPKKSSLMGALARSPLIDSANANSTQKRRPLDPKSLQVDAHSGERSTQKPGVGHKGSSSIAASILTGSDQRNESPFGKFWKHEHIRGNLLQKSLDTVETIQNLSRSGMRGVDPSFAYRMPHMQSDSKHTSSEDKKVRKGLFGLLIESRMVKHPSGEEKGSPKLTRKVSVNLGRDANLQQRGDHIKNLETSLPVSPSSRVDTRHADIKTQSSQHSPRINSGQLHISEECLKSTSLTVEIPDKMVGLAWIDSKPHVLSPGSYTFPTNRFSLEQVVSEKSTYLRHETLHRVHIPEGHLGVAWVDGKATLLEAGVSVHTCPPDRFSYIITDEKMLLEKEFVLGPFRVVTVDESEVGIKFCNRKPQILCPGRHFLSISKVEVFVGFESLLRRQSCVSKVNALSMDNKKVSADIWLEWQIKAEDAAAARVANITDVEEAVCNKVQRAFNLVIWEMSGHDVEQPLTQSMGGSVNEDSHPMLKILSSNICRECHDLFEEGWSVTIWDLQVRHIAIEPTADH</sequence>
<feature type="region of interest" description="Disordered" evidence="1">
    <location>
        <begin position="358"/>
        <end position="382"/>
    </location>
</feature>
<name>A0A8T2VG66_CERRI</name>
<feature type="compositionally biased region" description="Polar residues" evidence="1">
    <location>
        <begin position="370"/>
        <end position="381"/>
    </location>
</feature>
<feature type="compositionally biased region" description="Low complexity" evidence="1">
    <location>
        <begin position="49"/>
        <end position="77"/>
    </location>
</feature>
<feature type="compositionally biased region" description="Polar residues" evidence="1">
    <location>
        <begin position="149"/>
        <end position="162"/>
    </location>
</feature>
<organism evidence="2 3">
    <name type="scientific">Ceratopteris richardii</name>
    <name type="common">Triangle waterfern</name>
    <dbReference type="NCBI Taxonomy" id="49495"/>
    <lineage>
        <taxon>Eukaryota</taxon>
        <taxon>Viridiplantae</taxon>
        <taxon>Streptophyta</taxon>
        <taxon>Embryophyta</taxon>
        <taxon>Tracheophyta</taxon>
        <taxon>Polypodiopsida</taxon>
        <taxon>Polypodiidae</taxon>
        <taxon>Polypodiales</taxon>
        <taxon>Pteridineae</taxon>
        <taxon>Pteridaceae</taxon>
        <taxon>Parkerioideae</taxon>
        <taxon>Ceratopteris</taxon>
    </lineage>
</organism>
<keyword evidence="3" id="KW-1185">Reference proteome</keyword>
<dbReference type="OrthoDB" id="14556at2759"/>
<reference evidence="2" key="1">
    <citation type="submission" date="2021-08" db="EMBL/GenBank/DDBJ databases">
        <title>WGS assembly of Ceratopteris richardii.</title>
        <authorList>
            <person name="Marchant D.B."/>
            <person name="Chen G."/>
            <person name="Jenkins J."/>
            <person name="Shu S."/>
            <person name="Leebens-Mack J."/>
            <person name="Grimwood J."/>
            <person name="Schmutz J."/>
            <person name="Soltis P."/>
            <person name="Soltis D."/>
            <person name="Chen Z.-H."/>
        </authorList>
    </citation>
    <scope>NUCLEOTIDE SEQUENCE</scope>
    <source>
        <strain evidence="2">Whitten #5841</strain>
        <tissue evidence="2">Leaf</tissue>
    </source>
</reference>
<dbReference type="EMBL" id="CM035407">
    <property type="protein sequence ID" value="KAH7444713.1"/>
    <property type="molecule type" value="Genomic_DNA"/>
</dbReference>
<evidence type="ECO:0000313" key="3">
    <source>
        <dbReference type="Proteomes" id="UP000825935"/>
    </source>
</evidence>
<accession>A0A8T2VG66</accession>
<evidence type="ECO:0000313" key="2">
    <source>
        <dbReference type="EMBL" id="KAH7444713.1"/>
    </source>
</evidence>
<feature type="compositionally biased region" description="Basic residues" evidence="1">
    <location>
        <begin position="138"/>
        <end position="148"/>
    </location>
</feature>
<feature type="compositionally biased region" description="Polar residues" evidence="1">
    <location>
        <begin position="84"/>
        <end position="111"/>
    </location>
</feature>
<protein>
    <submittedName>
        <fullName evidence="2">Uncharacterized protein</fullName>
    </submittedName>
</protein>
<feature type="region of interest" description="Disordered" evidence="1">
    <location>
        <begin position="132"/>
        <end position="241"/>
    </location>
</feature>